<dbReference type="PANTHER" id="PTHR43464:SF19">
    <property type="entry name" value="UBIQUINONE BIOSYNTHESIS O-METHYLTRANSFERASE, MITOCHONDRIAL"/>
    <property type="match status" value="1"/>
</dbReference>
<sequence>MPSPSSARPVGDPSSSPPAAPRAGVVWEVLREALRERAERAGRPALDVLDMGGGSGSFAVPVAGLGHRVTVVDPSPDALFALGRRAAEEGVADMVRGVQGDTQDVLEVAGRGVFDLVLCHGVLEHVEDPAAGLRSVAGALRPAGGTLSLLAAGVGGTVLARALAGRFTEARTALTDPAGRWGEHDPVPHRFTVERLTELLTAAGLAPGRVHGVRIFADLLPGRPLDAEPDADAALARLEAEAAAHPAFQAMASQLHVLAEVPGEA</sequence>
<dbReference type="PANTHER" id="PTHR43464">
    <property type="entry name" value="METHYLTRANSFERASE"/>
    <property type="match status" value="1"/>
</dbReference>
<dbReference type="EMBL" id="JAVREO010000001">
    <property type="protein sequence ID" value="MDT0264965.1"/>
    <property type="molecule type" value="Genomic_DNA"/>
</dbReference>
<name>A0ABU2JJ06_9ACTN</name>
<keyword evidence="1 6" id="KW-0489">Methyltransferase</keyword>
<feature type="region of interest" description="Disordered" evidence="4">
    <location>
        <begin position="1"/>
        <end position="21"/>
    </location>
</feature>
<dbReference type="Pfam" id="PF08242">
    <property type="entry name" value="Methyltransf_12"/>
    <property type="match status" value="1"/>
</dbReference>
<dbReference type="Proteomes" id="UP001183410">
    <property type="component" value="Unassembled WGS sequence"/>
</dbReference>
<evidence type="ECO:0000256" key="3">
    <source>
        <dbReference type="ARBA" id="ARBA00022691"/>
    </source>
</evidence>
<evidence type="ECO:0000313" key="6">
    <source>
        <dbReference type="EMBL" id="MDT0264965.1"/>
    </source>
</evidence>
<proteinExistence type="predicted"/>
<keyword evidence="2" id="KW-0808">Transferase</keyword>
<dbReference type="SUPFAM" id="SSF53335">
    <property type="entry name" value="S-adenosyl-L-methionine-dependent methyltransferases"/>
    <property type="match status" value="1"/>
</dbReference>
<accession>A0ABU2JJ06</accession>
<protein>
    <submittedName>
        <fullName evidence="6">Methyltransferase</fullName>
    </submittedName>
</protein>
<dbReference type="Gene3D" id="3.40.50.150">
    <property type="entry name" value="Vaccinia Virus protein VP39"/>
    <property type="match status" value="1"/>
</dbReference>
<dbReference type="InterPro" id="IPR013217">
    <property type="entry name" value="Methyltransf_12"/>
</dbReference>
<feature type="domain" description="Methyltransferase type 12" evidence="5">
    <location>
        <begin position="49"/>
        <end position="145"/>
    </location>
</feature>
<dbReference type="GO" id="GO:0008168">
    <property type="term" value="F:methyltransferase activity"/>
    <property type="evidence" value="ECO:0007669"/>
    <property type="project" value="UniProtKB-KW"/>
</dbReference>
<evidence type="ECO:0000313" key="7">
    <source>
        <dbReference type="Proteomes" id="UP001183410"/>
    </source>
</evidence>
<evidence type="ECO:0000256" key="1">
    <source>
        <dbReference type="ARBA" id="ARBA00022603"/>
    </source>
</evidence>
<keyword evidence="3" id="KW-0949">S-adenosyl-L-methionine</keyword>
<comment type="caution">
    <text evidence="6">The sequence shown here is derived from an EMBL/GenBank/DDBJ whole genome shotgun (WGS) entry which is preliminary data.</text>
</comment>
<organism evidence="6 7">
    <name type="scientific">Streptomyces chisholmiae</name>
    <dbReference type="NCBI Taxonomy" id="3075540"/>
    <lineage>
        <taxon>Bacteria</taxon>
        <taxon>Bacillati</taxon>
        <taxon>Actinomycetota</taxon>
        <taxon>Actinomycetes</taxon>
        <taxon>Kitasatosporales</taxon>
        <taxon>Streptomycetaceae</taxon>
        <taxon>Streptomyces</taxon>
    </lineage>
</organism>
<dbReference type="InterPro" id="IPR029063">
    <property type="entry name" value="SAM-dependent_MTases_sf"/>
</dbReference>
<gene>
    <name evidence="6" type="ORF">RM844_01545</name>
</gene>
<evidence type="ECO:0000256" key="2">
    <source>
        <dbReference type="ARBA" id="ARBA00022679"/>
    </source>
</evidence>
<keyword evidence="7" id="KW-1185">Reference proteome</keyword>
<dbReference type="RefSeq" id="WP_311663743.1">
    <property type="nucleotide sequence ID" value="NZ_JAVREO010000001.1"/>
</dbReference>
<reference evidence="7" key="1">
    <citation type="submission" date="2023-07" db="EMBL/GenBank/DDBJ databases">
        <title>30 novel species of actinomycetes from the DSMZ collection.</title>
        <authorList>
            <person name="Nouioui I."/>
        </authorList>
    </citation>
    <scope>NUCLEOTIDE SEQUENCE [LARGE SCALE GENOMIC DNA]</scope>
    <source>
        <strain evidence="7">DSM 44915</strain>
    </source>
</reference>
<evidence type="ECO:0000259" key="5">
    <source>
        <dbReference type="Pfam" id="PF08242"/>
    </source>
</evidence>
<dbReference type="CDD" id="cd02440">
    <property type="entry name" value="AdoMet_MTases"/>
    <property type="match status" value="1"/>
</dbReference>
<dbReference type="GO" id="GO:0032259">
    <property type="term" value="P:methylation"/>
    <property type="evidence" value="ECO:0007669"/>
    <property type="project" value="UniProtKB-KW"/>
</dbReference>
<evidence type="ECO:0000256" key="4">
    <source>
        <dbReference type="SAM" id="MobiDB-lite"/>
    </source>
</evidence>